<feature type="chain" id="PRO_5035300148" evidence="1">
    <location>
        <begin position="27"/>
        <end position="202"/>
    </location>
</feature>
<keyword evidence="1" id="KW-0732">Signal</keyword>
<sequence>MNIKNLTKKIGYFGLLNLSLIGSSFANSSVSIYVDPAVADLDATQTQFIVASAYPEVTPPTLIVDTDRVTIDIGYNIMSENSDVANWLKNIRSTCDTDDTNCKAIGSKMSNPTAGLGLYGDLIFTSKDHQHHYICKNVVLGAVKLSYFTATWSLGAKSSLPRKYNETTKDWELTLNCESAQQEVKRITLTGGNSLFKVISVK</sequence>
<reference evidence="2" key="1">
    <citation type="journal article" date="2014" name="Int. J. Syst. Evol. Microbiol.">
        <title>Complete genome sequence of Corynebacterium casei LMG S-19264T (=DSM 44701T), isolated from a smear-ripened cheese.</title>
        <authorList>
            <consortium name="US DOE Joint Genome Institute (JGI-PGF)"/>
            <person name="Walter F."/>
            <person name="Albersmeier A."/>
            <person name="Kalinowski J."/>
            <person name="Ruckert C."/>
        </authorList>
    </citation>
    <scope>NUCLEOTIDE SEQUENCE</scope>
    <source>
        <strain evidence="2">CGMCC 1.15758</strain>
    </source>
</reference>
<feature type="signal peptide" evidence="1">
    <location>
        <begin position="1"/>
        <end position="26"/>
    </location>
</feature>
<dbReference type="EMBL" id="BMJS01000001">
    <property type="protein sequence ID" value="GGF86856.1"/>
    <property type="molecule type" value="Genomic_DNA"/>
</dbReference>
<evidence type="ECO:0000256" key="1">
    <source>
        <dbReference type="SAM" id="SignalP"/>
    </source>
</evidence>
<dbReference type="AlphaFoldDB" id="A0A8J2Z1S9"/>
<evidence type="ECO:0000313" key="3">
    <source>
        <dbReference type="Proteomes" id="UP000636949"/>
    </source>
</evidence>
<gene>
    <name evidence="2" type="ORF">GCM10010995_00220</name>
</gene>
<evidence type="ECO:0000313" key="2">
    <source>
        <dbReference type="EMBL" id="GGF86856.1"/>
    </source>
</evidence>
<accession>A0A8J2Z1S9</accession>
<dbReference type="RefSeq" id="WP_117001360.1">
    <property type="nucleotide sequence ID" value="NZ_BMJS01000001.1"/>
</dbReference>
<keyword evidence="3" id="KW-1185">Reference proteome</keyword>
<reference evidence="2" key="2">
    <citation type="submission" date="2020-09" db="EMBL/GenBank/DDBJ databases">
        <authorList>
            <person name="Sun Q."/>
            <person name="Zhou Y."/>
        </authorList>
    </citation>
    <scope>NUCLEOTIDE SEQUENCE</scope>
    <source>
        <strain evidence="2">CGMCC 1.15758</strain>
    </source>
</reference>
<protein>
    <submittedName>
        <fullName evidence="2">Uncharacterized protein</fullName>
    </submittedName>
</protein>
<organism evidence="2 3">
    <name type="scientific">Cysteiniphilum litorale</name>
    <dbReference type="NCBI Taxonomy" id="2056700"/>
    <lineage>
        <taxon>Bacteria</taxon>
        <taxon>Pseudomonadati</taxon>
        <taxon>Pseudomonadota</taxon>
        <taxon>Gammaproteobacteria</taxon>
        <taxon>Thiotrichales</taxon>
        <taxon>Fastidiosibacteraceae</taxon>
        <taxon>Cysteiniphilum</taxon>
    </lineage>
</organism>
<dbReference type="Proteomes" id="UP000636949">
    <property type="component" value="Unassembled WGS sequence"/>
</dbReference>
<proteinExistence type="predicted"/>
<comment type="caution">
    <text evidence="2">The sequence shown here is derived from an EMBL/GenBank/DDBJ whole genome shotgun (WGS) entry which is preliminary data.</text>
</comment>
<name>A0A8J2Z1S9_9GAMM</name>